<dbReference type="AlphaFoldDB" id="A0A2T3A3S7"/>
<dbReference type="EMBL" id="KZ678480">
    <property type="protein sequence ID" value="PSR82323.1"/>
    <property type="molecule type" value="Genomic_DNA"/>
</dbReference>
<organism evidence="2 3">
    <name type="scientific">Coniella lustricola</name>
    <dbReference type="NCBI Taxonomy" id="2025994"/>
    <lineage>
        <taxon>Eukaryota</taxon>
        <taxon>Fungi</taxon>
        <taxon>Dikarya</taxon>
        <taxon>Ascomycota</taxon>
        <taxon>Pezizomycotina</taxon>
        <taxon>Sordariomycetes</taxon>
        <taxon>Sordariomycetidae</taxon>
        <taxon>Diaporthales</taxon>
        <taxon>Schizoparmaceae</taxon>
        <taxon>Coniella</taxon>
    </lineage>
</organism>
<gene>
    <name evidence="2" type="ORF">BD289DRAFT_16662</name>
</gene>
<evidence type="ECO:0000256" key="1">
    <source>
        <dbReference type="SAM" id="MobiDB-lite"/>
    </source>
</evidence>
<evidence type="ECO:0000313" key="3">
    <source>
        <dbReference type="Proteomes" id="UP000241462"/>
    </source>
</evidence>
<keyword evidence="3" id="KW-1185">Reference proteome</keyword>
<sequence>MHAVSKASSASARRKSSSGAAHRQPRKCSEQDDCYAIQSSDGPMGSTVAVVALFSRLCVATKVSGSTDRTLCFFLRQRSAWVNAFTCSTAIGFCQRDIIGPIQKPLGSWRPPEIAKDSFLADCCCTNSQRIQGSSHGQGKIRPSAKLRHLSSLQ</sequence>
<reference evidence="2 3" key="1">
    <citation type="journal article" date="2018" name="Mycol. Prog.">
        <title>Coniella lustricola, a new species from submerged detritus.</title>
        <authorList>
            <person name="Raudabaugh D.B."/>
            <person name="Iturriaga T."/>
            <person name="Carver A."/>
            <person name="Mondo S."/>
            <person name="Pangilinan J."/>
            <person name="Lipzen A."/>
            <person name="He G."/>
            <person name="Amirebrahimi M."/>
            <person name="Grigoriev I.V."/>
            <person name="Miller A.N."/>
        </authorList>
    </citation>
    <scope>NUCLEOTIDE SEQUENCE [LARGE SCALE GENOMIC DNA]</scope>
    <source>
        <strain evidence="2 3">B22-T-1</strain>
    </source>
</reference>
<dbReference type="Proteomes" id="UP000241462">
    <property type="component" value="Unassembled WGS sequence"/>
</dbReference>
<accession>A0A2T3A3S7</accession>
<protein>
    <submittedName>
        <fullName evidence="2">Uncharacterized protein</fullName>
    </submittedName>
</protein>
<proteinExistence type="predicted"/>
<feature type="region of interest" description="Disordered" evidence="1">
    <location>
        <begin position="1"/>
        <end position="27"/>
    </location>
</feature>
<dbReference type="InParanoid" id="A0A2T3A3S7"/>
<name>A0A2T3A3S7_9PEZI</name>
<evidence type="ECO:0000313" key="2">
    <source>
        <dbReference type="EMBL" id="PSR82323.1"/>
    </source>
</evidence>
<feature type="compositionally biased region" description="Low complexity" evidence="1">
    <location>
        <begin position="1"/>
        <end position="21"/>
    </location>
</feature>